<evidence type="ECO:0000256" key="8">
    <source>
        <dbReference type="ARBA" id="ARBA00022786"/>
    </source>
</evidence>
<keyword evidence="9" id="KW-0862">Zinc</keyword>
<evidence type="ECO:0000256" key="10">
    <source>
        <dbReference type="SAM" id="Phobius"/>
    </source>
</evidence>
<feature type="domain" description="RING-type" evidence="11">
    <location>
        <begin position="1"/>
        <end position="181"/>
    </location>
</feature>
<dbReference type="GO" id="GO:0061630">
    <property type="term" value="F:ubiquitin protein ligase activity"/>
    <property type="evidence" value="ECO:0007669"/>
    <property type="project" value="UniProtKB-EC"/>
</dbReference>
<keyword evidence="10" id="KW-0812">Transmembrane</keyword>
<keyword evidence="4" id="KW-0808">Transferase</keyword>
<dbReference type="Pfam" id="PF22605">
    <property type="entry name" value="IBR_2"/>
    <property type="match status" value="1"/>
</dbReference>
<evidence type="ECO:0000313" key="12">
    <source>
        <dbReference type="EMBL" id="CAF0743579.1"/>
    </source>
</evidence>
<comment type="pathway">
    <text evidence="2">Protein modification; protein ubiquitination.</text>
</comment>
<keyword evidence="8" id="KW-0833">Ubl conjugation pathway</keyword>
<evidence type="ECO:0000259" key="11">
    <source>
        <dbReference type="PROSITE" id="PS51873"/>
    </source>
</evidence>
<keyword evidence="5" id="KW-0479">Metal-binding</keyword>
<dbReference type="PROSITE" id="PS51873">
    <property type="entry name" value="TRIAD"/>
    <property type="match status" value="1"/>
</dbReference>
<dbReference type="EC" id="2.3.2.31" evidence="3"/>
<dbReference type="InterPro" id="IPR044066">
    <property type="entry name" value="TRIAD_supradom"/>
</dbReference>
<accession>A0A813NQX4</accession>
<dbReference type="Proteomes" id="UP000663891">
    <property type="component" value="Unassembled WGS sequence"/>
</dbReference>
<comment type="catalytic activity">
    <reaction evidence="1">
        <text>[E2 ubiquitin-conjugating enzyme]-S-ubiquitinyl-L-cysteine + [acceptor protein]-L-lysine = [E2 ubiquitin-conjugating enzyme]-L-cysteine + [acceptor protein]-N(6)-ubiquitinyl-L-lysine.</text>
        <dbReference type="EC" id="2.3.2.31"/>
    </reaction>
</comment>
<feature type="transmembrane region" description="Helical" evidence="10">
    <location>
        <begin position="175"/>
        <end position="201"/>
    </location>
</feature>
<dbReference type="SUPFAM" id="SSF57850">
    <property type="entry name" value="RING/U-box"/>
    <property type="match status" value="1"/>
</dbReference>
<evidence type="ECO:0000256" key="1">
    <source>
        <dbReference type="ARBA" id="ARBA00001798"/>
    </source>
</evidence>
<keyword evidence="7" id="KW-0863">Zinc-finger</keyword>
<dbReference type="OrthoDB" id="1431934at2759"/>
<comment type="caution">
    <text evidence="12">The sequence shown here is derived from an EMBL/GenBank/DDBJ whole genome shotgun (WGS) entry which is preliminary data.</text>
</comment>
<evidence type="ECO:0000256" key="3">
    <source>
        <dbReference type="ARBA" id="ARBA00012251"/>
    </source>
</evidence>
<evidence type="ECO:0000313" key="13">
    <source>
        <dbReference type="Proteomes" id="UP000663891"/>
    </source>
</evidence>
<reference evidence="12" key="1">
    <citation type="submission" date="2021-02" db="EMBL/GenBank/DDBJ databases">
        <authorList>
            <person name="Nowell W R."/>
        </authorList>
    </citation>
    <scope>NUCLEOTIDE SEQUENCE</scope>
</reference>
<gene>
    <name evidence="12" type="ORF">VCS650_LOCUS804</name>
</gene>
<evidence type="ECO:0000256" key="6">
    <source>
        <dbReference type="ARBA" id="ARBA00022737"/>
    </source>
</evidence>
<organism evidence="12 13">
    <name type="scientific">Adineta steineri</name>
    <dbReference type="NCBI Taxonomy" id="433720"/>
    <lineage>
        <taxon>Eukaryota</taxon>
        <taxon>Metazoa</taxon>
        <taxon>Spiralia</taxon>
        <taxon>Gnathifera</taxon>
        <taxon>Rotifera</taxon>
        <taxon>Eurotatoria</taxon>
        <taxon>Bdelloidea</taxon>
        <taxon>Adinetida</taxon>
        <taxon>Adinetidae</taxon>
        <taxon>Adineta</taxon>
    </lineage>
</organism>
<dbReference type="Gene3D" id="1.20.120.1750">
    <property type="match status" value="1"/>
</dbReference>
<evidence type="ECO:0000256" key="5">
    <source>
        <dbReference type="ARBA" id="ARBA00022723"/>
    </source>
</evidence>
<keyword evidence="10" id="KW-0472">Membrane</keyword>
<dbReference type="EMBL" id="CAJNON010000004">
    <property type="protein sequence ID" value="CAF0743579.1"/>
    <property type="molecule type" value="Genomic_DNA"/>
</dbReference>
<dbReference type="AlphaFoldDB" id="A0A813NQX4"/>
<protein>
    <recommendedName>
        <fullName evidence="3">RBR-type E3 ubiquitin transferase</fullName>
        <ecNumber evidence="3">2.3.2.31</ecNumber>
    </recommendedName>
</protein>
<sequence length="202" mass="23713">MNYIELIQCKSVLKKSSYQRYSSILCSVCSCYRSCQLFTTKYCCSPLTKHRKRQVCDSCIHQHVLSKLYSCLTSCIACPEFNCSANLSQSAICDILLKYRSNDLLNDYLREQQWEGKNDEWIKRFATRCPGCNAPIEKNGGCDEMICIRCQTHFYWSRAKRYFYETIKHQHQSFYIIHPVVDGVILVFVLLFLIFCAVMFFK</sequence>
<evidence type="ECO:0000256" key="4">
    <source>
        <dbReference type="ARBA" id="ARBA00022679"/>
    </source>
</evidence>
<name>A0A813NQX4_9BILA</name>
<evidence type="ECO:0000256" key="9">
    <source>
        <dbReference type="ARBA" id="ARBA00022833"/>
    </source>
</evidence>
<dbReference type="InterPro" id="IPR054694">
    <property type="entry name" value="Parkin-like_IBR"/>
</dbReference>
<evidence type="ECO:0000256" key="2">
    <source>
        <dbReference type="ARBA" id="ARBA00004906"/>
    </source>
</evidence>
<proteinExistence type="predicted"/>
<dbReference type="GO" id="GO:0008270">
    <property type="term" value="F:zinc ion binding"/>
    <property type="evidence" value="ECO:0007669"/>
    <property type="project" value="UniProtKB-KW"/>
</dbReference>
<evidence type="ECO:0000256" key="7">
    <source>
        <dbReference type="ARBA" id="ARBA00022771"/>
    </source>
</evidence>
<keyword evidence="6" id="KW-0677">Repeat</keyword>
<keyword evidence="10" id="KW-1133">Transmembrane helix</keyword>